<dbReference type="OrthoDB" id="2443624at2"/>
<evidence type="ECO:0000313" key="18">
    <source>
        <dbReference type="Proteomes" id="UP000279331"/>
    </source>
</evidence>
<evidence type="ECO:0000313" key="14">
    <source>
        <dbReference type="EMBL" id="VAZ86053.1"/>
    </source>
</evidence>
<dbReference type="EMBL" id="UPHL01000140">
    <property type="protein sequence ID" value="VAZ86053.1"/>
    <property type="molecule type" value="Genomic_DNA"/>
</dbReference>
<evidence type="ECO:0000259" key="12">
    <source>
        <dbReference type="Pfam" id="PF02776"/>
    </source>
</evidence>
<dbReference type="Proteomes" id="UP000192335">
    <property type="component" value="Unassembled WGS sequence"/>
</dbReference>
<dbReference type="PANTHER" id="PTHR18968:SF86">
    <property type="entry name" value="ACETOLACTATE SYNTHASE LARGE SUBUNIT ILVX-RELATED"/>
    <property type="match status" value="1"/>
</dbReference>
<evidence type="ECO:0000256" key="1">
    <source>
        <dbReference type="ARBA" id="ARBA00004974"/>
    </source>
</evidence>
<dbReference type="CDD" id="cd07035">
    <property type="entry name" value="TPP_PYR_POX_like"/>
    <property type="match status" value="1"/>
</dbReference>
<dbReference type="Pfam" id="PF02775">
    <property type="entry name" value="TPP_enzyme_C"/>
    <property type="match status" value="1"/>
</dbReference>
<evidence type="ECO:0000256" key="10">
    <source>
        <dbReference type="ARBA" id="ARBA00048670"/>
    </source>
</evidence>
<comment type="pathway">
    <text evidence="1">Amino-acid biosynthesis; L-isoleucine biosynthesis; L-isoleucine from 2-oxobutanoate: step 1/4.</text>
</comment>
<evidence type="ECO:0000256" key="4">
    <source>
        <dbReference type="ARBA" id="ARBA00013145"/>
    </source>
</evidence>
<reference evidence="17 18" key="2">
    <citation type="submission" date="2018-09" db="EMBL/GenBank/DDBJ databases">
        <authorList>
            <person name="Tagini F."/>
        </authorList>
    </citation>
    <scope>NUCLEOTIDE SEQUENCE [LARGE SCALE GENOMIC DNA]</scope>
    <source>
        <strain evidence="15 17">MK4</strain>
        <strain evidence="14 18">MK42</strain>
    </source>
</reference>
<proteinExistence type="inferred from homology"/>
<dbReference type="InterPro" id="IPR011766">
    <property type="entry name" value="TPP_enzyme_TPP-bd"/>
</dbReference>
<evidence type="ECO:0000313" key="13">
    <source>
        <dbReference type="EMBL" id="ORC07851.1"/>
    </source>
</evidence>
<accession>A0A1X0LAT7</accession>
<dbReference type="InterPro" id="IPR029061">
    <property type="entry name" value="THDP-binding"/>
</dbReference>
<keyword evidence="14" id="KW-0808">Transferase</keyword>
<keyword evidence="7" id="KW-0274">FAD</keyword>
<gene>
    <name evidence="14" type="primary">ilvX</name>
    <name evidence="13" type="ORF">B4U45_15840</name>
    <name evidence="14" type="ORF">LAUMK42_04896</name>
    <name evidence="15" type="ORF">LAUMK4_04912</name>
</gene>
<keyword evidence="17" id="KW-1185">Reference proteome</keyword>
<evidence type="ECO:0000313" key="15">
    <source>
        <dbReference type="EMBL" id="VBA29939.1"/>
    </source>
</evidence>
<feature type="domain" description="Thiamine pyrophosphate enzyme N-terminal TPP-binding" evidence="12">
    <location>
        <begin position="1"/>
        <end position="106"/>
    </location>
</feature>
<organism evidence="14 18">
    <name type="scientific">Mycobacterium persicum</name>
    <dbReference type="NCBI Taxonomy" id="1487726"/>
    <lineage>
        <taxon>Bacteria</taxon>
        <taxon>Bacillati</taxon>
        <taxon>Actinomycetota</taxon>
        <taxon>Actinomycetes</taxon>
        <taxon>Mycobacteriales</taxon>
        <taxon>Mycobacteriaceae</taxon>
        <taxon>Mycobacterium</taxon>
    </lineage>
</organism>
<evidence type="ECO:0000256" key="2">
    <source>
        <dbReference type="ARBA" id="ARBA00005025"/>
    </source>
</evidence>
<keyword evidence="9" id="KW-0100">Branched-chain amino acid biosynthesis</keyword>
<comment type="caution">
    <text evidence="14">The sequence shown here is derived from an EMBL/GenBank/DDBJ whole genome shotgun (WGS) entry which is preliminary data.</text>
</comment>
<evidence type="ECO:0000256" key="9">
    <source>
        <dbReference type="ARBA" id="ARBA00023304"/>
    </source>
</evidence>
<dbReference type="UniPathway" id="UPA00047">
    <property type="reaction ID" value="UER00055"/>
</dbReference>
<dbReference type="EC" id="2.2.1.6" evidence="4"/>
<reference evidence="13 16" key="1">
    <citation type="submission" date="2017-02" db="EMBL/GenBank/DDBJ databases">
        <title>Mycobacterium kansasii genomes.</title>
        <authorList>
            <person name="Borowka P."/>
            <person name="Strapagiel D."/>
            <person name="Marciniak B."/>
            <person name="Lach J."/>
            <person name="Bakula Z."/>
            <person name="Van Ingen J."/>
            <person name="Safianowska A."/>
            <person name="Brzostek A."/>
            <person name="Dziadek J."/>
            <person name="Jagielski T."/>
        </authorList>
    </citation>
    <scope>NUCLEOTIDE SEQUENCE [LARGE SCALE GENOMIC DNA]</scope>
    <source>
        <strain evidence="13 16">12MK</strain>
    </source>
</reference>
<evidence type="ECO:0000313" key="16">
    <source>
        <dbReference type="Proteomes" id="UP000192335"/>
    </source>
</evidence>
<name>A0A1X0LAT7_9MYCO</name>
<evidence type="ECO:0000256" key="8">
    <source>
        <dbReference type="ARBA" id="ARBA00023052"/>
    </source>
</evidence>
<comment type="similarity">
    <text evidence="3">Belongs to the TPP enzyme family.</text>
</comment>
<dbReference type="GeneID" id="66598831"/>
<dbReference type="CDD" id="cd02002">
    <property type="entry name" value="TPP_BFDC"/>
    <property type="match status" value="1"/>
</dbReference>
<sequence>MNGAQALINTLVDGGVDVCFANPGTSEMHFVAALDDVPQMRGVLTLFEGVATGAADGYARIADRPAAVLLHLGPGLGNGLANLHNARRARVPMVVVVGDHATYHKKYDAPLESDIDALAGSVSGWVRRTQAAADVGTDTADAVAASRLGPRISTLILPADASWSEGAAPAAPVVERPAQTGQDLVSVANVLRSGEPVMLLIGGDATRGPGLAAAARIAEATGARWLCETFPTRLERGAGVPAVERLAYFAEAATAQLDGAKHLVLAGAKSPVSFFAYPGMASDLVPAGCAVQLLAEPRGAADALVALADELAPGTRAPVAAASRPQLPTGPLTSASAADVIGALMPDRAIIVDESNTSGPMLPQATAGAPAHDWLTLTGGAIGYGIPAAVGAAVAAPDRPVLCLQSDGSAMYTISGLWTQARENLDVTTVIYNNGAYDILRIELQRVGAGSAPGPKALNLLDISPPRMDFVKIAEGMGVPARRVTTCEEFADALRAAIAEPGPHLIDALVPSLLG</sequence>
<dbReference type="GO" id="GO:0009099">
    <property type="term" value="P:L-valine biosynthetic process"/>
    <property type="evidence" value="ECO:0007669"/>
    <property type="project" value="UniProtKB-UniPathway"/>
</dbReference>
<evidence type="ECO:0000259" key="11">
    <source>
        <dbReference type="Pfam" id="PF02775"/>
    </source>
</evidence>
<keyword evidence="5" id="KW-0028">Amino-acid biosynthesis</keyword>
<dbReference type="Proteomes" id="UP000271464">
    <property type="component" value="Unassembled WGS sequence"/>
</dbReference>
<dbReference type="GO" id="GO:0030976">
    <property type="term" value="F:thiamine pyrophosphate binding"/>
    <property type="evidence" value="ECO:0007669"/>
    <property type="project" value="InterPro"/>
</dbReference>
<dbReference type="GO" id="GO:0009097">
    <property type="term" value="P:isoleucine biosynthetic process"/>
    <property type="evidence" value="ECO:0007669"/>
    <property type="project" value="UniProtKB-UniPathway"/>
</dbReference>
<dbReference type="UniPathway" id="UPA00049">
    <property type="reaction ID" value="UER00059"/>
</dbReference>
<protein>
    <recommendedName>
        <fullName evidence="4">acetolactate synthase</fullName>
        <ecNumber evidence="4">2.2.1.6</ecNumber>
    </recommendedName>
</protein>
<evidence type="ECO:0000256" key="7">
    <source>
        <dbReference type="ARBA" id="ARBA00022827"/>
    </source>
</evidence>
<dbReference type="GO" id="GO:0003984">
    <property type="term" value="F:acetolactate synthase activity"/>
    <property type="evidence" value="ECO:0007669"/>
    <property type="project" value="UniProtKB-EC"/>
</dbReference>
<evidence type="ECO:0000313" key="17">
    <source>
        <dbReference type="Proteomes" id="UP000271464"/>
    </source>
</evidence>
<dbReference type="Pfam" id="PF02776">
    <property type="entry name" value="TPP_enzyme_N"/>
    <property type="match status" value="1"/>
</dbReference>
<dbReference type="EMBL" id="MWQA01000001">
    <property type="protein sequence ID" value="ORC07851.1"/>
    <property type="molecule type" value="Genomic_DNA"/>
</dbReference>
<dbReference type="GO" id="GO:0050660">
    <property type="term" value="F:flavin adenine dinucleotide binding"/>
    <property type="evidence" value="ECO:0007669"/>
    <property type="project" value="TreeGrafter"/>
</dbReference>
<feature type="domain" description="Thiamine pyrophosphate enzyme TPP-binding" evidence="11">
    <location>
        <begin position="374"/>
        <end position="507"/>
    </location>
</feature>
<dbReference type="InterPro" id="IPR012001">
    <property type="entry name" value="Thiamin_PyroP_enz_TPP-bd_dom"/>
</dbReference>
<evidence type="ECO:0000256" key="5">
    <source>
        <dbReference type="ARBA" id="ARBA00022605"/>
    </source>
</evidence>
<dbReference type="SUPFAM" id="SSF52518">
    <property type="entry name" value="Thiamin diphosphate-binding fold (THDP-binding)"/>
    <property type="match status" value="2"/>
</dbReference>
<comment type="catalytic activity">
    <reaction evidence="10">
        <text>2 pyruvate + H(+) = (2S)-2-acetolactate + CO2</text>
        <dbReference type="Rhea" id="RHEA:25249"/>
        <dbReference type="ChEBI" id="CHEBI:15361"/>
        <dbReference type="ChEBI" id="CHEBI:15378"/>
        <dbReference type="ChEBI" id="CHEBI:16526"/>
        <dbReference type="ChEBI" id="CHEBI:58476"/>
        <dbReference type="EC" id="2.2.1.6"/>
    </reaction>
</comment>
<dbReference type="AlphaFoldDB" id="A0A1X0LAT7"/>
<dbReference type="RefSeq" id="WP_075545613.1">
    <property type="nucleotide sequence ID" value="NZ_CADEAW010000031.1"/>
</dbReference>
<keyword evidence="6" id="KW-0285">Flavoprotein</keyword>
<evidence type="ECO:0000256" key="3">
    <source>
        <dbReference type="ARBA" id="ARBA00007812"/>
    </source>
</evidence>
<dbReference type="Gene3D" id="3.40.50.970">
    <property type="match status" value="2"/>
</dbReference>
<dbReference type="NCBIfam" id="NF005760">
    <property type="entry name" value="PRK07586.1"/>
    <property type="match status" value="1"/>
</dbReference>
<dbReference type="EMBL" id="UPHM01000131">
    <property type="protein sequence ID" value="VBA29939.1"/>
    <property type="molecule type" value="Genomic_DNA"/>
</dbReference>
<evidence type="ECO:0000256" key="6">
    <source>
        <dbReference type="ARBA" id="ARBA00022630"/>
    </source>
</evidence>
<dbReference type="GO" id="GO:0000287">
    <property type="term" value="F:magnesium ion binding"/>
    <property type="evidence" value="ECO:0007669"/>
    <property type="project" value="UniProtKB-ARBA"/>
</dbReference>
<comment type="pathway">
    <text evidence="2">Amino-acid biosynthesis; L-valine biosynthesis; L-valine from pyruvate: step 1/4.</text>
</comment>
<dbReference type="PANTHER" id="PTHR18968">
    <property type="entry name" value="THIAMINE PYROPHOSPHATE ENZYMES"/>
    <property type="match status" value="1"/>
</dbReference>
<dbReference type="Proteomes" id="UP000279331">
    <property type="component" value="Unassembled WGS sequence"/>
</dbReference>
<keyword evidence="8" id="KW-0786">Thiamine pyrophosphate</keyword>
<dbReference type="InterPro" id="IPR045229">
    <property type="entry name" value="TPP_enz"/>
</dbReference>